<dbReference type="AlphaFoldDB" id="A0A806KI54"/>
<keyword evidence="5" id="KW-0288">FMN</keyword>
<evidence type="ECO:0000313" key="9">
    <source>
        <dbReference type="EMBL" id="AGS52714.1"/>
    </source>
</evidence>
<evidence type="ECO:0000256" key="5">
    <source>
        <dbReference type="ARBA" id="ARBA00022643"/>
    </source>
</evidence>
<reference evidence="9" key="1">
    <citation type="submission" date="2012-03" db="EMBL/GenBank/DDBJ databases">
        <title>Functional metagenomics reveals considerable lignocellulase gene clusters in the gut microbiome of a wood-feeding higher termite.</title>
        <authorList>
            <person name="Liu N."/>
        </authorList>
    </citation>
    <scope>NUCLEOTIDE SEQUENCE</scope>
</reference>
<protein>
    <submittedName>
        <fullName evidence="9">Dihydroorotate dehydrogenase</fullName>
    </submittedName>
</protein>
<dbReference type="PANTHER" id="PTHR48109">
    <property type="entry name" value="DIHYDROOROTATE DEHYDROGENASE (QUINONE), MITOCHONDRIAL-RELATED"/>
    <property type="match status" value="1"/>
</dbReference>
<name>A0A806KI54_9BACT</name>
<evidence type="ECO:0000259" key="8">
    <source>
        <dbReference type="Pfam" id="PF01180"/>
    </source>
</evidence>
<dbReference type="UniPathway" id="UPA00070"/>
<dbReference type="InterPro" id="IPR012135">
    <property type="entry name" value="Dihydroorotate_DH_1_2"/>
</dbReference>
<evidence type="ECO:0000256" key="7">
    <source>
        <dbReference type="ARBA" id="ARBA00023002"/>
    </source>
</evidence>
<dbReference type="Gene3D" id="3.20.20.70">
    <property type="entry name" value="Aldolase class I"/>
    <property type="match status" value="1"/>
</dbReference>
<comment type="cofactor">
    <cofactor evidence="1">
        <name>FMN</name>
        <dbReference type="ChEBI" id="CHEBI:58210"/>
    </cofactor>
</comment>
<evidence type="ECO:0000256" key="1">
    <source>
        <dbReference type="ARBA" id="ARBA00001917"/>
    </source>
</evidence>
<evidence type="ECO:0000256" key="2">
    <source>
        <dbReference type="ARBA" id="ARBA00003125"/>
    </source>
</evidence>
<organism evidence="9">
    <name type="scientific">uncultured bacterium contig00069</name>
    <dbReference type="NCBI Taxonomy" id="1181550"/>
    <lineage>
        <taxon>Bacteria</taxon>
        <taxon>environmental samples</taxon>
    </lineage>
</organism>
<dbReference type="PIRSF" id="PIRSF000164">
    <property type="entry name" value="DHO_oxidase"/>
    <property type="match status" value="1"/>
</dbReference>
<keyword evidence="7" id="KW-0560">Oxidoreductase</keyword>
<dbReference type="SUPFAM" id="SSF51395">
    <property type="entry name" value="FMN-linked oxidoreductases"/>
    <property type="match status" value="1"/>
</dbReference>
<evidence type="ECO:0000256" key="4">
    <source>
        <dbReference type="ARBA" id="ARBA00022630"/>
    </source>
</evidence>
<dbReference type="GO" id="GO:0005737">
    <property type="term" value="C:cytoplasm"/>
    <property type="evidence" value="ECO:0007669"/>
    <property type="project" value="InterPro"/>
</dbReference>
<dbReference type="GO" id="GO:0006207">
    <property type="term" value="P:'de novo' pyrimidine nucleobase biosynthetic process"/>
    <property type="evidence" value="ECO:0007669"/>
    <property type="project" value="TreeGrafter"/>
</dbReference>
<keyword evidence="6" id="KW-0665">Pyrimidine biosynthesis</keyword>
<dbReference type="GO" id="GO:0004152">
    <property type="term" value="F:dihydroorotate dehydrogenase activity"/>
    <property type="evidence" value="ECO:0007669"/>
    <property type="project" value="InterPro"/>
</dbReference>
<dbReference type="Pfam" id="PF01180">
    <property type="entry name" value="DHO_dh"/>
    <property type="match status" value="1"/>
</dbReference>
<dbReference type="InterPro" id="IPR013785">
    <property type="entry name" value="Aldolase_TIM"/>
</dbReference>
<evidence type="ECO:0000256" key="6">
    <source>
        <dbReference type="ARBA" id="ARBA00022975"/>
    </source>
</evidence>
<dbReference type="InterPro" id="IPR050074">
    <property type="entry name" value="DHO_dehydrogenase"/>
</dbReference>
<keyword evidence="4" id="KW-0285">Flavoprotein</keyword>
<proteinExistence type="predicted"/>
<dbReference type="GO" id="GO:0044205">
    <property type="term" value="P:'de novo' UMP biosynthetic process"/>
    <property type="evidence" value="ECO:0007669"/>
    <property type="project" value="UniProtKB-UniPathway"/>
</dbReference>
<dbReference type="PANTHER" id="PTHR48109:SF4">
    <property type="entry name" value="DIHYDROOROTATE DEHYDROGENASE (QUINONE), MITOCHONDRIAL"/>
    <property type="match status" value="1"/>
</dbReference>
<accession>A0A806KI54</accession>
<comment type="function">
    <text evidence="2">Catalyzes the conversion of dihydroorotate to orotate with quinone as electron acceptor.</text>
</comment>
<sequence length="350" mass="39039">MFNHDYTLSSGDKLLAFIRFVFKNHAEFRHSCLRYFAKFSCLWRNYELRTINFSDGSEPVNLCSPMVLAAGANKNGKDINAYANLGLGGITVGTATRNFRIGNTHRPRVGLDEFNRLIYNSMGLNNDGVEKISRRVENQIGKARRKNFAVGISVAETPGIAEQNRLKDLLETFEIAYRAADYLEVNVSCPNTGESRLDLDTTFMEAAFASIENFRKNAACRKAVYAKLSPDLTEGQLLSLLELLSKSGVSGVILGNTYPSEKLFYRLPALNDKGTSGGVSGRPLYENTFRKTVLAKKHFPNLSVVACGGIDHGLKVRDLLSEGADFVQIYSVFAFRWQAAQKMMEEFLYS</sequence>
<dbReference type="EMBL" id="JQ844206">
    <property type="protein sequence ID" value="AGS52714.1"/>
    <property type="molecule type" value="Genomic_DNA"/>
</dbReference>
<feature type="domain" description="Dihydroorotate dehydrogenase catalytic" evidence="8">
    <location>
        <begin position="61"/>
        <end position="338"/>
    </location>
</feature>
<dbReference type="InterPro" id="IPR005720">
    <property type="entry name" value="Dihydroorotate_DH_cat"/>
</dbReference>
<evidence type="ECO:0000256" key="3">
    <source>
        <dbReference type="ARBA" id="ARBA00004725"/>
    </source>
</evidence>
<comment type="pathway">
    <text evidence="3">Pyrimidine metabolism; UMP biosynthesis via de novo pathway.</text>
</comment>